<proteinExistence type="predicted"/>
<organism evidence="2">
    <name type="scientific">marine metagenome</name>
    <dbReference type="NCBI Taxonomy" id="408172"/>
    <lineage>
        <taxon>unclassified sequences</taxon>
        <taxon>metagenomes</taxon>
        <taxon>ecological metagenomes</taxon>
    </lineage>
</organism>
<protein>
    <submittedName>
        <fullName evidence="2">Uncharacterized protein</fullName>
    </submittedName>
</protein>
<evidence type="ECO:0000313" key="2">
    <source>
        <dbReference type="EMBL" id="SVC44722.1"/>
    </source>
</evidence>
<dbReference type="EMBL" id="UINC01091734">
    <property type="protein sequence ID" value="SVC44722.1"/>
    <property type="molecule type" value="Genomic_DNA"/>
</dbReference>
<feature type="region of interest" description="Disordered" evidence="1">
    <location>
        <begin position="1"/>
        <end position="31"/>
    </location>
</feature>
<evidence type="ECO:0000256" key="1">
    <source>
        <dbReference type="SAM" id="MobiDB-lite"/>
    </source>
</evidence>
<reference evidence="2" key="1">
    <citation type="submission" date="2018-05" db="EMBL/GenBank/DDBJ databases">
        <authorList>
            <person name="Lanie J.A."/>
            <person name="Ng W.-L."/>
            <person name="Kazmierczak K.M."/>
            <person name="Andrzejewski T.M."/>
            <person name="Davidsen T.M."/>
            <person name="Wayne K.J."/>
            <person name="Tettelin H."/>
            <person name="Glass J.I."/>
            <person name="Rusch D."/>
            <person name="Podicherti R."/>
            <person name="Tsui H.-C.T."/>
            <person name="Winkler M.E."/>
        </authorList>
    </citation>
    <scope>NUCLEOTIDE SEQUENCE</scope>
</reference>
<sequence>MLNTCTSMSKKIPRGEIIPLPDNRTSFRVDG</sequence>
<name>A0A382MBB7_9ZZZZ</name>
<gene>
    <name evidence="2" type="ORF">METZ01_LOCUS297576</name>
</gene>
<feature type="non-terminal residue" evidence="2">
    <location>
        <position position="31"/>
    </location>
</feature>
<accession>A0A382MBB7</accession>
<dbReference type="AlphaFoldDB" id="A0A382MBB7"/>